<comment type="caution">
    <text evidence="2">The sequence shown here is derived from an EMBL/GenBank/DDBJ whole genome shotgun (WGS) entry which is preliminary data.</text>
</comment>
<dbReference type="InterPro" id="IPR020390">
    <property type="entry name" value="Uncharacterised_YqhV"/>
</dbReference>
<protein>
    <recommendedName>
        <fullName evidence="4">DUF2619 domain-containing protein</fullName>
    </recommendedName>
</protein>
<keyword evidence="1" id="KW-0472">Membrane</keyword>
<feature type="transmembrane region" description="Helical" evidence="1">
    <location>
        <begin position="46"/>
        <end position="68"/>
    </location>
</feature>
<accession>A0ABU0A349</accession>
<organism evidence="2 3">
    <name type="scientific">Evansella vedderi</name>
    <dbReference type="NCBI Taxonomy" id="38282"/>
    <lineage>
        <taxon>Bacteria</taxon>
        <taxon>Bacillati</taxon>
        <taxon>Bacillota</taxon>
        <taxon>Bacilli</taxon>
        <taxon>Bacillales</taxon>
        <taxon>Bacillaceae</taxon>
        <taxon>Evansella</taxon>
    </lineage>
</organism>
<feature type="transmembrane region" description="Helical" evidence="1">
    <location>
        <begin position="74"/>
        <end position="91"/>
    </location>
</feature>
<gene>
    <name evidence="2" type="ORF">J2S74_005377</name>
</gene>
<evidence type="ECO:0000313" key="3">
    <source>
        <dbReference type="Proteomes" id="UP001230005"/>
    </source>
</evidence>
<dbReference type="Pfam" id="PF10942">
    <property type="entry name" value="DUF2619"/>
    <property type="match status" value="1"/>
</dbReference>
<proteinExistence type="predicted"/>
<keyword evidence="3" id="KW-1185">Reference proteome</keyword>
<reference evidence="2 3" key="1">
    <citation type="submission" date="2023-07" db="EMBL/GenBank/DDBJ databases">
        <title>Genomic Encyclopedia of Type Strains, Phase IV (KMG-IV): sequencing the most valuable type-strain genomes for metagenomic binning, comparative biology and taxonomic classification.</title>
        <authorList>
            <person name="Goeker M."/>
        </authorList>
    </citation>
    <scope>NUCLEOTIDE SEQUENCE [LARGE SCALE GENOMIC DNA]</scope>
    <source>
        <strain evidence="2 3">DSM 9768</strain>
    </source>
</reference>
<evidence type="ECO:0008006" key="4">
    <source>
        <dbReference type="Google" id="ProtNLM"/>
    </source>
</evidence>
<dbReference type="EMBL" id="JAUSUG010000037">
    <property type="protein sequence ID" value="MDQ0257914.1"/>
    <property type="molecule type" value="Genomic_DNA"/>
</dbReference>
<keyword evidence="1" id="KW-1133">Transmembrane helix</keyword>
<feature type="transmembrane region" description="Helical" evidence="1">
    <location>
        <begin position="12"/>
        <end position="34"/>
    </location>
</feature>
<sequence>MKEWIGSIELALISMVALRLLSGSFELTAAFLMLKFNSIERALAINALLAVVGPLVLILTMTIGLIGIADKMPFSRLLIVGLGVFLILFGLKK</sequence>
<keyword evidence="1" id="KW-0812">Transmembrane</keyword>
<evidence type="ECO:0000256" key="1">
    <source>
        <dbReference type="SAM" id="Phobius"/>
    </source>
</evidence>
<dbReference type="Proteomes" id="UP001230005">
    <property type="component" value="Unassembled WGS sequence"/>
</dbReference>
<dbReference type="RefSeq" id="WP_307332397.1">
    <property type="nucleotide sequence ID" value="NZ_JAUSUG010000037.1"/>
</dbReference>
<evidence type="ECO:0000313" key="2">
    <source>
        <dbReference type="EMBL" id="MDQ0257914.1"/>
    </source>
</evidence>
<name>A0ABU0A349_9BACI</name>